<dbReference type="PROSITE" id="PS51318">
    <property type="entry name" value="TAT"/>
    <property type="match status" value="1"/>
</dbReference>
<dbReference type="GO" id="GO:0016787">
    <property type="term" value="F:hydrolase activity"/>
    <property type="evidence" value="ECO:0007669"/>
    <property type="project" value="UniProtKB-KW"/>
</dbReference>
<evidence type="ECO:0000313" key="4">
    <source>
        <dbReference type="Proteomes" id="UP000325243"/>
    </source>
</evidence>
<dbReference type="Gene3D" id="3.40.50.1820">
    <property type="entry name" value="alpha/beta hydrolase"/>
    <property type="match status" value="1"/>
</dbReference>
<gene>
    <name evidence="3" type="ORF">FYC51_08025</name>
</gene>
<dbReference type="InterPro" id="IPR052370">
    <property type="entry name" value="Meta-cleavage_hydrolase"/>
</dbReference>
<dbReference type="Proteomes" id="UP000325243">
    <property type="component" value="Unassembled WGS sequence"/>
</dbReference>
<proteinExistence type="predicted"/>
<reference evidence="3 4" key="1">
    <citation type="submission" date="2019-08" db="EMBL/GenBank/DDBJ databases">
        <authorList>
            <person name="Hu J."/>
        </authorList>
    </citation>
    <scope>NUCLEOTIDE SEQUENCE [LARGE SCALE GENOMIC DNA]</scope>
    <source>
        <strain evidence="3 4">NEAU-184</strain>
    </source>
</reference>
<dbReference type="InterPro" id="IPR029058">
    <property type="entry name" value="AB_hydrolase_fold"/>
</dbReference>
<accession>A0A5S4V3I0</accession>
<organism evidence="3 4">
    <name type="scientific">Agromyces mariniharenae</name>
    <dbReference type="NCBI Taxonomy" id="2604423"/>
    <lineage>
        <taxon>Bacteria</taxon>
        <taxon>Bacillati</taxon>
        <taxon>Actinomycetota</taxon>
        <taxon>Actinomycetes</taxon>
        <taxon>Micrococcales</taxon>
        <taxon>Microbacteriaceae</taxon>
        <taxon>Agromyces</taxon>
    </lineage>
</organism>
<dbReference type="PANTHER" id="PTHR43139">
    <property type="entry name" value="SI:DKEY-122A22.2"/>
    <property type="match status" value="1"/>
</dbReference>
<feature type="signal peptide" evidence="1">
    <location>
        <begin position="1"/>
        <end position="33"/>
    </location>
</feature>
<evidence type="ECO:0000256" key="1">
    <source>
        <dbReference type="SAM" id="SignalP"/>
    </source>
</evidence>
<sequence length="342" mass="36453">MVTVERSHSRYARRRVLAWSAVGLSALCVAAYAAQRAAARRDARRFPPPGRLVDLGRVRLHLDVRGESRGAPTVVLEAGLGSFSPNWHWVQLALADHVRVVAYDRAGLGWSDPSPAPRDGATMAVELHGALRTAGIDGPYILAGHSFGGLVVRAFAELYPRETAGLVLVDASHPDQWARWPVPQAHRLQVISLSASAALARFGLFRIVDAFGAVSDGLPDRKVAELHAGFVRPSTSATEAAQMREWEATTRPFLHRAAPLGDLPLAVIGVGVQPIGAETLTALQEELPGLSTNSARRVVADATHESLIAHRDHADAVASAILAVVDATGGARVDDAWAPRAD</sequence>
<feature type="chain" id="PRO_5038502385" evidence="1">
    <location>
        <begin position="34"/>
        <end position="342"/>
    </location>
</feature>
<dbReference type="PRINTS" id="PR00111">
    <property type="entry name" value="ABHYDROLASE"/>
</dbReference>
<keyword evidence="4" id="KW-1185">Reference proteome</keyword>
<dbReference type="RefSeq" id="WP_148733061.1">
    <property type="nucleotide sequence ID" value="NZ_VSSB01000001.1"/>
</dbReference>
<dbReference type="Pfam" id="PF00561">
    <property type="entry name" value="Abhydrolase_1"/>
    <property type="match status" value="1"/>
</dbReference>
<evidence type="ECO:0000259" key="2">
    <source>
        <dbReference type="Pfam" id="PF00561"/>
    </source>
</evidence>
<comment type="caution">
    <text evidence="3">The sequence shown here is derived from an EMBL/GenBank/DDBJ whole genome shotgun (WGS) entry which is preliminary data.</text>
</comment>
<feature type="domain" description="AB hydrolase-1" evidence="2">
    <location>
        <begin position="72"/>
        <end position="186"/>
    </location>
</feature>
<dbReference type="InterPro" id="IPR006311">
    <property type="entry name" value="TAT_signal"/>
</dbReference>
<dbReference type="SUPFAM" id="SSF53474">
    <property type="entry name" value="alpha/beta-Hydrolases"/>
    <property type="match status" value="1"/>
</dbReference>
<evidence type="ECO:0000313" key="3">
    <source>
        <dbReference type="EMBL" id="TYL53594.1"/>
    </source>
</evidence>
<dbReference type="InterPro" id="IPR000073">
    <property type="entry name" value="AB_hydrolase_1"/>
</dbReference>
<protein>
    <submittedName>
        <fullName evidence="3">Alpha/beta hydrolase</fullName>
    </submittedName>
</protein>
<keyword evidence="3" id="KW-0378">Hydrolase</keyword>
<name>A0A5S4V3I0_9MICO</name>
<dbReference type="EMBL" id="VSSB01000001">
    <property type="protein sequence ID" value="TYL53594.1"/>
    <property type="molecule type" value="Genomic_DNA"/>
</dbReference>
<dbReference type="AlphaFoldDB" id="A0A5S4V3I0"/>
<keyword evidence="1" id="KW-0732">Signal</keyword>
<dbReference type="PANTHER" id="PTHR43139:SF52">
    <property type="entry name" value="SI:DKEY-122A22.2"/>
    <property type="match status" value="1"/>
</dbReference>